<comment type="caution">
    <text evidence="2">The sequence shown here is derived from an EMBL/GenBank/DDBJ whole genome shotgun (WGS) entry which is preliminary data.</text>
</comment>
<evidence type="ECO:0000313" key="2">
    <source>
        <dbReference type="EMBL" id="MPN30097.1"/>
    </source>
</evidence>
<evidence type="ECO:0000256" key="1">
    <source>
        <dbReference type="SAM" id="MobiDB-lite"/>
    </source>
</evidence>
<dbReference type="EMBL" id="VSSQ01081090">
    <property type="protein sequence ID" value="MPN30097.1"/>
    <property type="molecule type" value="Genomic_DNA"/>
</dbReference>
<proteinExistence type="predicted"/>
<reference evidence="2" key="1">
    <citation type="submission" date="2019-08" db="EMBL/GenBank/DDBJ databases">
        <authorList>
            <person name="Kucharzyk K."/>
            <person name="Murdoch R.W."/>
            <person name="Higgins S."/>
            <person name="Loffler F."/>
        </authorList>
    </citation>
    <scope>NUCLEOTIDE SEQUENCE</scope>
</reference>
<accession>A0A645GTE2</accession>
<feature type="compositionally biased region" description="Basic and acidic residues" evidence="1">
    <location>
        <begin position="14"/>
        <end position="43"/>
    </location>
</feature>
<sequence length="100" mass="11434">MDQARTGQVRQQHTKSDRQQQKRLKLFDDREVQQHTRNNDHHQVPGVLDQPGKAGLLHDACKGIEKSLHSSLSPLCWFKTAGYRNIPQQGPTRFCGRPHG</sequence>
<feature type="region of interest" description="Disordered" evidence="1">
    <location>
        <begin position="1"/>
        <end position="51"/>
    </location>
</feature>
<protein>
    <submittedName>
        <fullName evidence="2">Uncharacterized protein</fullName>
    </submittedName>
</protein>
<name>A0A645GTE2_9ZZZZ</name>
<feature type="compositionally biased region" description="Polar residues" evidence="1">
    <location>
        <begin position="1"/>
        <end position="11"/>
    </location>
</feature>
<dbReference type="AlphaFoldDB" id="A0A645GTE2"/>
<organism evidence="2">
    <name type="scientific">bioreactor metagenome</name>
    <dbReference type="NCBI Taxonomy" id="1076179"/>
    <lineage>
        <taxon>unclassified sequences</taxon>
        <taxon>metagenomes</taxon>
        <taxon>ecological metagenomes</taxon>
    </lineage>
</organism>
<gene>
    <name evidence="2" type="ORF">SDC9_177554</name>
</gene>